<keyword evidence="4" id="KW-0539">Nucleus</keyword>
<dbReference type="OrthoDB" id="273406at2759"/>
<dbReference type="AlphaFoldDB" id="A0A088RQJ6"/>
<feature type="compositionally biased region" description="Polar residues" evidence="5">
    <location>
        <begin position="245"/>
        <end position="255"/>
    </location>
</feature>
<feature type="compositionally biased region" description="Basic residues" evidence="5">
    <location>
        <begin position="308"/>
        <end position="332"/>
    </location>
</feature>
<evidence type="ECO:0000313" key="6">
    <source>
        <dbReference type="EMBL" id="AIN97509.1"/>
    </source>
</evidence>
<dbReference type="KEGG" id="lpan:LPMP_200170"/>
<feature type="compositionally biased region" description="Basic and acidic residues" evidence="5">
    <location>
        <begin position="91"/>
        <end position="106"/>
    </location>
</feature>
<dbReference type="PANTHER" id="PTHR14577">
    <property type="entry name" value="NUCLEOLAR PROTEIN 12"/>
    <property type="match status" value="1"/>
</dbReference>
<dbReference type="GO" id="GO:0005730">
    <property type="term" value="C:nucleolus"/>
    <property type="evidence" value="ECO:0007669"/>
    <property type="project" value="UniProtKB-SubCell"/>
</dbReference>
<feature type="region of interest" description="Disordered" evidence="5">
    <location>
        <begin position="82"/>
        <end position="106"/>
    </location>
</feature>
<sequence length="332" mass="37543">MVKYVDAGADVAAGGNKKIRKGFKSDRLENYKRMLVKKNGKAVKDVPTRTVRPKTLTFDDSSRRDYLLTLHKKKNERRVQAFVDAKRKQRKDSAKTRREQREEARRAYNNYARVPILPDYTYRLPKLQDDRFADDDEAEDRGGESDSNTQGKEMREEDADMSWMSVDDPEAAADVANFSLATEASQRRRRAKRLATLPHSTHTMPGTMMNQEVSVAADTHCSVGPSSSGGVDSEYVTVEVKPLFSPSSGGATSTGKDGAASAKTLPSTNFDDLPFTVQQELRRLRQEVKGPARTKPRLRMMKELEKIRKIRKHSRKGHGKRKASGKRKNRKK</sequence>
<organism evidence="6 7">
    <name type="scientific">Leishmania panamensis</name>
    <dbReference type="NCBI Taxonomy" id="5679"/>
    <lineage>
        <taxon>Eukaryota</taxon>
        <taxon>Discoba</taxon>
        <taxon>Euglenozoa</taxon>
        <taxon>Kinetoplastea</taxon>
        <taxon>Metakinetoplastina</taxon>
        <taxon>Trypanosomatida</taxon>
        <taxon>Trypanosomatidae</taxon>
        <taxon>Leishmaniinae</taxon>
        <taxon>Leishmania</taxon>
        <taxon>Leishmania guyanensis species complex</taxon>
    </lineage>
</organism>
<dbReference type="RefSeq" id="XP_010698216.1">
    <property type="nucleotide sequence ID" value="XM_010699914.1"/>
</dbReference>
<protein>
    <submittedName>
        <fullName evidence="6">Nucleolar RNA-binding protein, putative</fullName>
    </submittedName>
</protein>
<keyword evidence="3" id="KW-0175">Coiled coil</keyword>
<dbReference type="GO" id="GO:0019843">
    <property type="term" value="F:rRNA binding"/>
    <property type="evidence" value="ECO:0007669"/>
    <property type="project" value="TreeGrafter"/>
</dbReference>
<evidence type="ECO:0000256" key="2">
    <source>
        <dbReference type="ARBA" id="ARBA00007175"/>
    </source>
</evidence>
<evidence type="ECO:0000313" key="7">
    <source>
        <dbReference type="Proteomes" id="UP000063063"/>
    </source>
</evidence>
<dbReference type="PANTHER" id="PTHR14577:SF0">
    <property type="entry name" value="NUCLEOLAR PROTEIN 12"/>
    <property type="match status" value="1"/>
</dbReference>
<evidence type="ECO:0000256" key="4">
    <source>
        <dbReference type="ARBA" id="ARBA00023242"/>
    </source>
</evidence>
<feature type="region of interest" description="Disordered" evidence="5">
    <location>
        <begin position="134"/>
        <end position="161"/>
    </location>
</feature>
<name>A0A088RQJ6_LEIPA</name>
<evidence type="ECO:0000256" key="1">
    <source>
        <dbReference type="ARBA" id="ARBA00004604"/>
    </source>
</evidence>
<dbReference type="Pfam" id="PF09805">
    <property type="entry name" value="Nop25"/>
    <property type="match status" value="1"/>
</dbReference>
<comment type="subcellular location">
    <subcellularLocation>
        <location evidence="1">Nucleus</location>
        <location evidence="1">Nucleolus</location>
    </subcellularLocation>
</comment>
<proteinExistence type="inferred from homology"/>
<keyword evidence="7" id="KW-1185">Reference proteome</keyword>
<evidence type="ECO:0000256" key="5">
    <source>
        <dbReference type="SAM" id="MobiDB-lite"/>
    </source>
</evidence>
<gene>
    <name evidence="6" type="ORF">LPMP_200170</name>
</gene>
<dbReference type="EMBL" id="CP009389">
    <property type="protein sequence ID" value="AIN97509.1"/>
    <property type="molecule type" value="Genomic_DNA"/>
</dbReference>
<feature type="region of interest" description="Disordered" evidence="5">
    <location>
        <begin position="245"/>
        <end position="271"/>
    </location>
</feature>
<feature type="region of interest" description="Disordered" evidence="5">
    <location>
        <begin position="285"/>
        <end position="332"/>
    </location>
</feature>
<dbReference type="eggNOG" id="ENOG502RZ4K">
    <property type="taxonomic scope" value="Eukaryota"/>
</dbReference>
<dbReference type="VEuPathDB" id="TriTrypDB:LPAL13_200005300"/>
<dbReference type="GeneID" id="22574224"/>
<dbReference type="Proteomes" id="UP000063063">
    <property type="component" value="Chromosome 20"/>
</dbReference>
<dbReference type="InterPro" id="IPR019186">
    <property type="entry name" value="Nucleolar_protein_12"/>
</dbReference>
<dbReference type="VEuPathDB" id="TriTrypDB:LPMP_200170"/>
<comment type="similarity">
    <text evidence="2">Belongs to the RRP17 family.</text>
</comment>
<reference evidence="6 7" key="1">
    <citation type="journal article" date="2015" name="Sci. Rep.">
        <title>The genome of Leishmania panamensis: insights into genomics of the L. (Viannia) subgenus.</title>
        <authorList>
            <person name="Llanes A."/>
            <person name="Restrepo C.M."/>
            <person name="Vecchio G.D."/>
            <person name="Anguizola F.J."/>
            <person name="Lleonart R."/>
        </authorList>
    </citation>
    <scope>NUCLEOTIDE SEQUENCE [LARGE SCALE GENOMIC DNA]</scope>
    <source>
        <strain evidence="6 7">MHOM/PA/94/PSC-1</strain>
    </source>
</reference>
<accession>A0A088RQJ6</accession>
<evidence type="ECO:0000256" key="3">
    <source>
        <dbReference type="ARBA" id="ARBA00023054"/>
    </source>
</evidence>